<dbReference type="InterPro" id="IPR032710">
    <property type="entry name" value="NTF2-like_dom_sf"/>
</dbReference>
<accession>A0ABT6CNX0</accession>
<dbReference type="Gene3D" id="3.10.450.50">
    <property type="match status" value="1"/>
</dbReference>
<protein>
    <submittedName>
        <fullName evidence="2">Nuclear transport factor 2 family protein</fullName>
    </submittedName>
</protein>
<organism evidence="2 3">
    <name type="scientific">Novosphingobium cyanobacteriorum</name>
    <dbReference type="NCBI Taxonomy" id="3024215"/>
    <lineage>
        <taxon>Bacteria</taxon>
        <taxon>Pseudomonadati</taxon>
        <taxon>Pseudomonadota</taxon>
        <taxon>Alphaproteobacteria</taxon>
        <taxon>Sphingomonadales</taxon>
        <taxon>Sphingomonadaceae</taxon>
        <taxon>Novosphingobium</taxon>
    </lineage>
</organism>
<dbReference type="EMBL" id="JAROCY010000018">
    <property type="protein sequence ID" value="MDF8334938.1"/>
    <property type="molecule type" value="Genomic_DNA"/>
</dbReference>
<name>A0ABT6CNX0_9SPHN</name>
<proteinExistence type="predicted"/>
<evidence type="ECO:0000313" key="2">
    <source>
        <dbReference type="EMBL" id="MDF8334938.1"/>
    </source>
</evidence>
<evidence type="ECO:0000259" key="1">
    <source>
        <dbReference type="Pfam" id="PF12680"/>
    </source>
</evidence>
<gene>
    <name evidence="2" type="ORF">POM99_17150</name>
</gene>
<dbReference type="SUPFAM" id="SSF54427">
    <property type="entry name" value="NTF2-like"/>
    <property type="match status" value="1"/>
</dbReference>
<reference evidence="2 3" key="1">
    <citation type="submission" date="2023-03" db="EMBL/GenBank/DDBJ databases">
        <title>Novosphingobium cyanobacteriorum sp. nov., isolated from a eutrophic reservoir during the Microcystis bloom period.</title>
        <authorList>
            <person name="Kang M."/>
            <person name="Le V."/>
            <person name="Ko S.-R."/>
            <person name="Lee S.-A."/>
            <person name="Ahn C.-Y."/>
        </authorList>
    </citation>
    <scope>NUCLEOTIDE SEQUENCE [LARGE SCALE GENOMIC DNA]</scope>
    <source>
        <strain evidence="2 3">HBC54</strain>
    </source>
</reference>
<dbReference type="Pfam" id="PF12680">
    <property type="entry name" value="SnoaL_2"/>
    <property type="match status" value="1"/>
</dbReference>
<evidence type="ECO:0000313" key="3">
    <source>
        <dbReference type="Proteomes" id="UP001222770"/>
    </source>
</evidence>
<feature type="domain" description="SnoaL-like" evidence="1">
    <location>
        <begin position="44"/>
        <end position="130"/>
    </location>
</feature>
<dbReference type="InterPro" id="IPR037401">
    <property type="entry name" value="SnoaL-like"/>
</dbReference>
<sequence length="154" mass="16415">MTGTAKGNAATEMLCRQFGFGPGIPPRDAFGNDAGPGTDPFANIHPDARFSMFGPTGTKEQLVGKAAYVDFVTGCAAALADRSDEILAIVPVDAEGAFVHGRAWRKSKASGEEIRYEWAMLFRVEQGLISYGADMLDANAQAFWGRVLGERPAA</sequence>
<dbReference type="RefSeq" id="WP_277279709.1">
    <property type="nucleotide sequence ID" value="NZ_JAROCY010000018.1"/>
</dbReference>
<dbReference type="Proteomes" id="UP001222770">
    <property type="component" value="Unassembled WGS sequence"/>
</dbReference>
<comment type="caution">
    <text evidence="2">The sequence shown here is derived from an EMBL/GenBank/DDBJ whole genome shotgun (WGS) entry which is preliminary data.</text>
</comment>
<keyword evidence="3" id="KW-1185">Reference proteome</keyword>